<accession>A0A3N4G1U9</accession>
<evidence type="ECO:0000313" key="1">
    <source>
        <dbReference type="EMBL" id="RPA56942.1"/>
    </source>
</evidence>
<dbReference type="RefSeq" id="WP_123781147.1">
    <property type="nucleotide sequence ID" value="NZ_RKMG01000035.1"/>
</dbReference>
<dbReference type="NCBIfam" id="TIGR00333">
    <property type="entry name" value="nrdI"/>
    <property type="match status" value="1"/>
</dbReference>
<name>A0A3N4G1U9_9LACT</name>
<keyword evidence="2" id="KW-1185">Reference proteome</keyword>
<reference evidence="1 2" key="1">
    <citation type="submission" date="2018-11" db="EMBL/GenBank/DDBJ databases">
        <title>Aerococcus sp. SJQ22, whole genome shotgun sequence.</title>
        <authorList>
            <person name="Sun L."/>
            <person name="Gao X."/>
            <person name="Chen W."/>
            <person name="Huang K."/>
        </authorList>
    </citation>
    <scope>NUCLEOTIDE SEQUENCE [LARGE SCALE GENOMIC DNA]</scope>
    <source>
        <strain evidence="1 2">SJQ22</strain>
    </source>
</reference>
<protein>
    <submittedName>
        <fullName evidence="1">Class Ib ribonucleoside-diphosphate reductase assembly flavoprotein NrdI</fullName>
    </submittedName>
</protein>
<dbReference type="Pfam" id="PF07972">
    <property type="entry name" value="Flavodoxin_NdrI"/>
    <property type="match status" value="1"/>
</dbReference>
<dbReference type="PANTHER" id="PTHR37297">
    <property type="entry name" value="PROTEIN NRDI"/>
    <property type="match status" value="1"/>
</dbReference>
<dbReference type="Proteomes" id="UP000273977">
    <property type="component" value="Unassembled WGS sequence"/>
</dbReference>
<dbReference type="InterPro" id="IPR029039">
    <property type="entry name" value="Flavoprotein-like_sf"/>
</dbReference>
<dbReference type="EMBL" id="RKMG01000035">
    <property type="protein sequence ID" value="RPA56942.1"/>
    <property type="molecule type" value="Genomic_DNA"/>
</dbReference>
<dbReference type="PANTHER" id="PTHR37297:SF1">
    <property type="entry name" value="PROTEIN NRDI"/>
    <property type="match status" value="1"/>
</dbReference>
<dbReference type="PIRSF" id="PIRSF005087">
    <property type="entry name" value="NrdI"/>
    <property type="match status" value="1"/>
</dbReference>
<organism evidence="1 2">
    <name type="scientific">Aerococcus agrisoli</name>
    <dbReference type="NCBI Taxonomy" id="2487350"/>
    <lineage>
        <taxon>Bacteria</taxon>
        <taxon>Bacillati</taxon>
        <taxon>Bacillota</taxon>
        <taxon>Bacilli</taxon>
        <taxon>Lactobacillales</taxon>
        <taxon>Aerococcaceae</taxon>
        <taxon>Aerococcus</taxon>
    </lineage>
</organism>
<dbReference type="InterPro" id="IPR004465">
    <property type="entry name" value="RNR_NrdI"/>
</dbReference>
<comment type="caution">
    <text evidence="1">The sequence shown here is derived from an EMBL/GenBank/DDBJ whole genome shotgun (WGS) entry which is preliminary data.</text>
</comment>
<gene>
    <name evidence="1" type="primary">nrdI</name>
    <name evidence="1" type="ORF">EF384_08565</name>
</gene>
<dbReference type="Gene3D" id="3.40.50.360">
    <property type="match status" value="1"/>
</dbReference>
<proteinExistence type="predicted"/>
<dbReference type="AlphaFoldDB" id="A0A3N4G1U9"/>
<evidence type="ECO:0000313" key="2">
    <source>
        <dbReference type="Proteomes" id="UP000273977"/>
    </source>
</evidence>
<sequence>MKIVYMSLTGQTQKFVSKLGMDSLRITMDNSFQTINEPYIVIAPTYDIEVTEILNDFIETADNQSYLRGVCGSGNLNFSELYCFTAKDLAKAYQVPLLLNFEFQGTLNDVNIVKEKVNEIGSTESSSSR</sequence>
<dbReference type="GO" id="GO:0010181">
    <property type="term" value="F:FMN binding"/>
    <property type="evidence" value="ECO:0007669"/>
    <property type="project" value="InterPro"/>
</dbReference>
<dbReference type="OrthoDB" id="350535at2"/>
<dbReference type="SUPFAM" id="SSF52218">
    <property type="entry name" value="Flavoproteins"/>
    <property type="match status" value="1"/>
</dbReference>